<dbReference type="InterPro" id="IPR029058">
    <property type="entry name" value="AB_hydrolase_fold"/>
</dbReference>
<reference evidence="2 3" key="1">
    <citation type="submission" date="2017-06" db="EMBL/GenBank/DDBJ databases">
        <authorList>
            <person name="Kagey J.D."/>
            <person name="Thomson J.S."/>
            <person name="Conant S.B."/>
            <person name="Patel P."/>
            <person name="Sherwood J."/>
            <person name="Julien A."/>
            <person name="Tieu N.T."/>
            <person name="Stoner T.H."/>
            <person name="Garlena R.A."/>
            <person name="Russell D.A."/>
            <person name="Pope W.H."/>
            <person name="Jacobs-Sera D."/>
            <person name="Hatfull G.F."/>
        </authorList>
    </citation>
    <scope>NUCLEOTIDE SEQUENCE [LARGE SCALE GENOMIC DNA]</scope>
</reference>
<dbReference type="InterPro" id="IPR050471">
    <property type="entry name" value="AB_hydrolase"/>
</dbReference>
<feature type="domain" description="AB hydrolase-1" evidence="1">
    <location>
        <begin position="30"/>
        <end position="264"/>
    </location>
</feature>
<dbReference type="PRINTS" id="PR00111">
    <property type="entry name" value="ABHYDROLASE"/>
</dbReference>
<dbReference type="Gene3D" id="3.40.50.1820">
    <property type="entry name" value="alpha/beta hydrolase"/>
    <property type="match status" value="1"/>
</dbReference>
<dbReference type="Proteomes" id="UP000222444">
    <property type="component" value="Segment"/>
</dbReference>
<dbReference type="SUPFAM" id="SSF53474">
    <property type="entry name" value="alpha/beta-Hydrolases"/>
    <property type="match status" value="1"/>
</dbReference>
<sequence length="277" mass="29350">MTLKHMTLVLEDGFRVAVTTAGSRRHGLPLVFLHGLTVRALAYTELLEELAARGFYVIAPDAANHGDSGSLPCGHTVADMADVVARTCSVLDIAHAVIVGHSMGGGMAVEFAAAYPERTIATVLLDAAAGQEHHDNIKVGNGSTIPLRAAQRLAGAFVDVLGDGYHAMRVRDGSDRLSLLDTLRQSVSSFRFVRAAYALMRADTVPLLEKMRLNEVPTAVIHGDLDQIIPHSAGRSAANVAGADFYTVQGGFHSWMLADPEFGAEAICIALAGVLAR</sequence>
<dbReference type="EMBL" id="MF373840">
    <property type="protein sequence ID" value="ASW31319.1"/>
    <property type="molecule type" value="Genomic_DNA"/>
</dbReference>
<gene>
    <name evidence="2" type="primary">61</name>
    <name evidence="2" type="ORF">SEA_FRED313_61</name>
</gene>
<accession>A0A286MPZ4</accession>
<dbReference type="InterPro" id="IPR000073">
    <property type="entry name" value="AB_hydrolase_1"/>
</dbReference>
<dbReference type="Pfam" id="PF12697">
    <property type="entry name" value="Abhydrolase_6"/>
    <property type="match status" value="1"/>
</dbReference>
<organism evidence="2 3">
    <name type="scientific">Mycobacterium phage Fred313</name>
    <dbReference type="NCBI Taxonomy" id="2015809"/>
    <lineage>
        <taxon>Viruses</taxon>
        <taxon>Duplodnaviria</taxon>
        <taxon>Heunggongvirae</taxon>
        <taxon>Uroviricota</taxon>
        <taxon>Caudoviricetes</taxon>
        <taxon>Veracruzvirus</taxon>
        <taxon>Veracruzvirus heldan</taxon>
    </lineage>
</organism>
<proteinExistence type="predicted"/>
<name>A0A286MPZ4_9CAUD</name>
<evidence type="ECO:0000313" key="2">
    <source>
        <dbReference type="EMBL" id="ASW31319.1"/>
    </source>
</evidence>
<dbReference type="PANTHER" id="PTHR43433">
    <property type="entry name" value="HYDROLASE, ALPHA/BETA FOLD FAMILY PROTEIN"/>
    <property type="match status" value="1"/>
</dbReference>
<evidence type="ECO:0000313" key="3">
    <source>
        <dbReference type="Proteomes" id="UP000222444"/>
    </source>
</evidence>
<protein>
    <submittedName>
        <fullName evidence="2">Esterase/lipase</fullName>
    </submittedName>
</protein>
<dbReference type="PANTHER" id="PTHR43433:SF1">
    <property type="entry name" value="BLL5160 PROTEIN"/>
    <property type="match status" value="1"/>
</dbReference>
<evidence type="ECO:0000259" key="1">
    <source>
        <dbReference type="Pfam" id="PF12697"/>
    </source>
</evidence>